<keyword evidence="3" id="KW-1185">Reference proteome</keyword>
<dbReference type="PROSITE" id="PS50181">
    <property type="entry name" value="FBOX"/>
    <property type="match status" value="1"/>
</dbReference>
<dbReference type="InterPro" id="IPR001810">
    <property type="entry name" value="F-box_dom"/>
</dbReference>
<sequence>MNAGVEKMVPTGILDCPSELVDQIVQLLPQTSFLALRATCKDLQRKTDYHFKKRHLPEKTVTLANDFRPSLASLMGFASYPHFARLIRKVCVEVEIDTLLQGNWLFSMPKTPTAGKWTNHFNTSPEMPRTDDRVVDIGLLFTSLGKLPALEVLEFAQYNDLSTPAAHLGDQQLVDTDWCEKCRKPSRYDQCVHFTMFCDALLAIARSCVDLVNLCKHYNISSDKTAGRLREILDLANDLIASDLSAWVEFKRAYPLLPHGVSFKSLREVTFAGNPMVVYHAKDNEHSLLKYILKSSPIMEKITLKGAGRLGTIWGFNQLQYHVGWGMQPLCMHWGPRRELLNTRCLTSVTLSCLHVHAHTINYFLQEHGQTLRQLMLEGLALPQPFRVVLASYEKATKLELLYVRAPFTLPPGLSMYFAPTVFGDLASRQEVQVFLYGGSIDQEEMKEIWQKTVPPGVLDTSTNRDMIGWRFEGEAVQPGVRFLMANERRLYGL</sequence>
<dbReference type="AlphaFoldDB" id="A0A6A6R7Z0"/>
<evidence type="ECO:0000313" key="3">
    <source>
        <dbReference type="Proteomes" id="UP000799750"/>
    </source>
</evidence>
<evidence type="ECO:0000259" key="1">
    <source>
        <dbReference type="PROSITE" id="PS50181"/>
    </source>
</evidence>
<proteinExistence type="predicted"/>
<dbReference type="Proteomes" id="UP000799750">
    <property type="component" value="Unassembled WGS sequence"/>
</dbReference>
<reference evidence="2" key="1">
    <citation type="journal article" date="2020" name="Stud. Mycol.">
        <title>101 Dothideomycetes genomes: a test case for predicting lifestyles and emergence of pathogens.</title>
        <authorList>
            <person name="Haridas S."/>
            <person name="Albert R."/>
            <person name="Binder M."/>
            <person name="Bloem J."/>
            <person name="Labutti K."/>
            <person name="Salamov A."/>
            <person name="Andreopoulos B."/>
            <person name="Baker S."/>
            <person name="Barry K."/>
            <person name="Bills G."/>
            <person name="Bluhm B."/>
            <person name="Cannon C."/>
            <person name="Castanera R."/>
            <person name="Culley D."/>
            <person name="Daum C."/>
            <person name="Ezra D."/>
            <person name="Gonzalez J."/>
            <person name="Henrissat B."/>
            <person name="Kuo A."/>
            <person name="Liang C."/>
            <person name="Lipzen A."/>
            <person name="Lutzoni F."/>
            <person name="Magnuson J."/>
            <person name="Mondo S."/>
            <person name="Nolan M."/>
            <person name="Ohm R."/>
            <person name="Pangilinan J."/>
            <person name="Park H.-J."/>
            <person name="Ramirez L."/>
            <person name="Alfaro M."/>
            <person name="Sun H."/>
            <person name="Tritt A."/>
            <person name="Yoshinaga Y."/>
            <person name="Zwiers L.-H."/>
            <person name="Turgeon B."/>
            <person name="Goodwin S."/>
            <person name="Spatafora J."/>
            <person name="Crous P."/>
            <person name="Grigoriev I."/>
        </authorList>
    </citation>
    <scope>NUCLEOTIDE SEQUENCE</scope>
    <source>
        <strain evidence="2">CBS 269.34</strain>
    </source>
</reference>
<organism evidence="2 3">
    <name type="scientific">Lophium mytilinum</name>
    <dbReference type="NCBI Taxonomy" id="390894"/>
    <lineage>
        <taxon>Eukaryota</taxon>
        <taxon>Fungi</taxon>
        <taxon>Dikarya</taxon>
        <taxon>Ascomycota</taxon>
        <taxon>Pezizomycotina</taxon>
        <taxon>Dothideomycetes</taxon>
        <taxon>Pleosporomycetidae</taxon>
        <taxon>Mytilinidiales</taxon>
        <taxon>Mytilinidiaceae</taxon>
        <taxon>Lophium</taxon>
    </lineage>
</organism>
<dbReference type="EMBL" id="MU004182">
    <property type="protein sequence ID" value="KAF2500915.1"/>
    <property type="molecule type" value="Genomic_DNA"/>
</dbReference>
<accession>A0A6A6R7Z0</accession>
<gene>
    <name evidence="2" type="ORF">BU16DRAFT_555427</name>
</gene>
<protein>
    <recommendedName>
        <fullName evidence="1">F-box domain-containing protein</fullName>
    </recommendedName>
</protein>
<name>A0A6A6R7Z0_9PEZI</name>
<feature type="domain" description="F-box" evidence="1">
    <location>
        <begin position="10"/>
        <end position="54"/>
    </location>
</feature>
<dbReference type="OrthoDB" id="5279008at2759"/>
<evidence type="ECO:0000313" key="2">
    <source>
        <dbReference type="EMBL" id="KAF2500915.1"/>
    </source>
</evidence>